<evidence type="ECO:0000313" key="5">
    <source>
        <dbReference type="Proteomes" id="UP000198604"/>
    </source>
</evidence>
<dbReference type="PANTHER" id="PTHR34047:SF8">
    <property type="entry name" value="PROTEIN YKFC"/>
    <property type="match status" value="1"/>
</dbReference>
<accession>A0A0E3WFN4</accession>
<dbReference type="PROSITE" id="PS50878">
    <property type="entry name" value="RT_POL"/>
    <property type="match status" value="1"/>
</dbReference>
<keyword evidence="2" id="KW-0227">DNA damage</keyword>
<name>A0A0E3WFN4_9STRE</name>
<dbReference type="GO" id="GO:0006974">
    <property type="term" value="P:DNA damage response"/>
    <property type="evidence" value="ECO:0007669"/>
    <property type="project" value="UniProtKB-KW"/>
</dbReference>
<keyword evidence="5" id="KW-1185">Reference proteome</keyword>
<dbReference type="InterPro" id="IPR051083">
    <property type="entry name" value="GrpII_Intron_Splice-Mob/Def"/>
</dbReference>
<evidence type="ECO:0000259" key="3">
    <source>
        <dbReference type="PROSITE" id="PS50878"/>
    </source>
</evidence>
<dbReference type="STRING" id="1608583.BN1356_02176"/>
<sequence>MLQLSGNRAYFQKAIIKLLEYLNDGYEWIVDIDLEKFFDTVPQDRLMSLVHNIIQDGDTESLIRRYLHSGVVINGQRHKTLVGTPQGGNLSPLLSNITLNELDKELENRGLRFVRYADDCVITVGSEVSAKRIMYSVSRFIEKRLGLKVNMTKTKITRPSQLKYLGFGFWKSAEGWKSRPHQESIQSFKRKLRKLTTRKWSTDLGSRIEKLNWLIRGWINYFALTNMKSVMGEIDKRLRTRIRVIIWKQWKKKSRRLWGLLKLGTPKWIADKVSGWGDHYQLVAQKSIQLYQNQSSLNVDWFHA</sequence>
<evidence type="ECO:0000313" key="4">
    <source>
        <dbReference type="EMBL" id="CQR25830.1"/>
    </source>
</evidence>
<dbReference type="Pfam" id="PF08388">
    <property type="entry name" value="GIIM"/>
    <property type="match status" value="1"/>
</dbReference>
<keyword evidence="1" id="KW-0515">Mutator protein</keyword>
<dbReference type="Proteomes" id="UP000198604">
    <property type="component" value="Unassembled WGS sequence"/>
</dbReference>
<dbReference type="InterPro" id="IPR043502">
    <property type="entry name" value="DNA/RNA_pol_sf"/>
</dbReference>
<feature type="domain" description="Reverse transcriptase" evidence="3">
    <location>
        <begin position="1"/>
        <end position="169"/>
    </location>
</feature>
<dbReference type="Gene3D" id="3.30.70.270">
    <property type="match status" value="1"/>
</dbReference>
<dbReference type="CDD" id="cd01651">
    <property type="entry name" value="RT_G2_intron"/>
    <property type="match status" value="1"/>
</dbReference>
<dbReference type="Pfam" id="PF00078">
    <property type="entry name" value="RVT_1"/>
    <property type="match status" value="1"/>
</dbReference>
<gene>
    <name evidence="4" type="ORF">BN1356_02176</name>
</gene>
<dbReference type="AlphaFoldDB" id="A0A0E3WFN4"/>
<protein>
    <submittedName>
        <fullName evidence="4">Maturase-related protein</fullName>
    </submittedName>
</protein>
<proteinExistence type="predicted"/>
<dbReference type="SUPFAM" id="SSF56672">
    <property type="entry name" value="DNA/RNA polymerases"/>
    <property type="match status" value="1"/>
</dbReference>
<dbReference type="InterPro" id="IPR000477">
    <property type="entry name" value="RT_dom"/>
</dbReference>
<dbReference type="EMBL" id="CTEN01000004">
    <property type="protein sequence ID" value="CQR25830.1"/>
    <property type="molecule type" value="Genomic_DNA"/>
</dbReference>
<dbReference type="InterPro" id="IPR013597">
    <property type="entry name" value="Mat_intron_G2"/>
</dbReference>
<dbReference type="PANTHER" id="PTHR34047">
    <property type="entry name" value="NUCLEAR INTRON MATURASE 1, MITOCHONDRIAL-RELATED"/>
    <property type="match status" value="1"/>
</dbReference>
<dbReference type="InterPro" id="IPR043128">
    <property type="entry name" value="Rev_trsase/Diguanyl_cyclase"/>
</dbReference>
<evidence type="ECO:0000256" key="2">
    <source>
        <dbReference type="ARBA" id="ARBA00022763"/>
    </source>
</evidence>
<evidence type="ECO:0000256" key="1">
    <source>
        <dbReference type="ARBA" id="ARBA00022457"/>
    </source>
</evidence>
<organism evidence="4 5">
    <name type="scientific">Streptococcus varani</name>
    <dbReference type="NCBI Taxonomy" id="1608583"/>
    <lineage>
        <taxon>Bacteria</taxon>
        <taxon>Bacillati</taxon>
        <taxon>Bacillota</taxon>
        <taxon>Bacilli</taxon>
        <taxon>Lactobacillales</taxon>
        <taxon>Streptococcaceae</taxon>
        <taxon>Streptococcus</taxon>
    </lineage>
</organism>
<reference evidence="5" key="1">
    <citation type="submission" date="2015-03" db="EMBL/GenBank/DDBJ databases">
        <authorList>
            <person name="Urmite Genomes"/>
        </authorList>
    </citation>
    <scope>NUCLEOTIDE SEQUENCE [LARGE SCALE GENOMIC DNA]</scope>
    <source>
        <strain evidence="5">FF10</strain>
    </source>
</reference>